<dbReference type="Gene3D" id="6.10.340.10">
    <property type="match status" value="1"/>
</dbReference>
<evidence type="ECO:0000313" key="13">
    <source>
        <dbReference type="EMBL" id="GGY69612.1"/>
    </source>
</evidence>
<dbReference type="InterPro" id="IPR004358">
    <property type="entry name" value="Sig_transdc_His_kin-like_C"/>
</dbReference>
<feature type="domain" description="Response regulatory" evidence="11">
    <location>
        <begin position="663"/>
        <end position="782"/>
    </location>
</feature>
<evidence type="ECO:0000259" key="11">
    <source>
        <dbReference type="PROSITE" id="PS50110"/>
    </source>
</evidence>
<evidence type="ECO:0000256" key="2">
    <source>
        <dbReference type="ARBA" id="ARBA00004370"/>
    </source>
</evidence>
<dbReference type="Pfam" id="PF00512">
    <property type="entry name" value="HisKA"/>
    <property type="match status" value="1"/>
</dbReference>
<dbReference type="Pfam" id="PF02518">
    <property type="entry name" value="HATPase_c"/>
    <property type="match status" value="1"/>
</dbReference>
<feature type="transmembrane region" description="Helical" evidence="9">
    <location>
        <begin position="158"/>
        <end position="183"/>
    </location>
</feature>
<keyword evidence="4 7" id="KW-0597">Phosphoprotein</keyword>
<keyword evidence="14" id="KW-1185">Reference proteome</keyword>
<keyword evidence="9" id="KW-0812">Transmembrane</keyword>
<evidence type="ECO:0000256" key="9">
    <source>
        <dbReference type="SAM" id="Phobius"/>
    </source>
</evidence>
<dbReference type="SMART" id="SM00448">
    <property type="entry name" value="REC"/>
    <property type="match status" value="2"/>
</dbReference>
<dbReference type="EMBL" id="BMXV01000003">
    <property type="protein sequence ID" value="GGY69612.1"/>
    <property type="molecule type" value="Genomic_DNA"/>
</dbReference>
<dbReference type="InterPro" id="IPR005467">
    <property type="entry name" value="His_kinase_dom"/>
</dbReference>
<evidence type="ECO:0000313" key="14">
    <source>
        <dbReference type="Proteomes" id="UP000601597"/>
    </source>
</evidence>
<keyword evidence="9" id="KW-1133">Transmembrane helix</keyword>
<keyword evidence="5" id="KW-0808">Transferase</keyword>
<dbReference type="InterPro" id="IPR036097">
    <property type="entry name" value="HisK_dim/P_sf"/>
</dbReference>
<dbReference type="PANTHER" id="PTHR45339:SF5">
    <property type="entry name" value="HISTIDINE KINASE"/>
    <property type="match status" value="1"/>
</dbReference>
<dbReference type="CDD" id="cd06225">
    <property type="entry name" value="HAMP"/>
    <property type="match status" value="1"/>
</dbReference>
<evidence type="ECO:0000256" key="7">
    <source>
        <dbReference type="PROSITE-ProRule" id="PRU00169"/>
    </source>
</evidence>
<dbReference type="PROSITE" id="PS50885">
    <property type="entry name" value="HAMP"/>
    <property type="match status" value="1"/>
</dbReference>
<accession>A0ABQ3B0B1</accession>
<dbReference type="RefSeq" id="WP_227712379.1">
    <property type="nucleotide sequence ID" value="NZ_BMXV01000003.1"/>
</dbReference>
<reference evidence="14" key="1">
    <citation type="journal article" date="2019" name="Int. J. Syst. Evol. Microbiol.">
        <title>The Global Catalogue of Microorganisms (GCM) 10K type strain sequencing project: providing services to taxonomists for standard genome sequencing and annotation.</title>
        <authorList>
            <consortium name="The Broad Institute Genomics Platform"/>
            <consortium name="The Broad Institute Genome Sequencing Center for Infectious Disease"/>
            <person name="Wu L."/>
            <person name="Ma J."/>
        </authorList>
    </citation>
    <scope>NUCLEOTIDE SEQUENCE [LARGE SCALE GENOMIC DNA]</scope>
    <source>
        <strain evidence="14">KCTC 22280</strain>
    </source>
</reference>
<dbReference type="PROSITE" id="PS50110">
    <property type="entry name" value="RESPONSE_REGULATORY"/>
    <property type="match status" value="2"/>
</dbReference>
<dbReference type="SUPFAM" id="SSF52172">
    <property type="entry name" value="CheY-like"/>
    <property type="match status" value="2"/>
</dbReference>
<proteinExistence type="predicted"/>
<dbReference type="EC" id="2.7.13.3" evidence="3"/>
<dbReference type="PROSITE" id="PS50109">
    <property type="entry name" value="HIS_KIN"/>
    <property type="match status" value="1"/>
</dbReference>
<dbReference type="InterPro" id="IPR003594">
    <property type="entry name" value="HATPase_dom"/>
</dbReference>
<comment type="catalytic activity">
    <reaction evidence="1">
        <text>ATP + protein L-histidine = ADP + protein N-phospho-L-histidine.</text>
        <dbReference type="EC" id="2.7.13.3"/>
    </reaction>
</comment>
<evidence type="ECO:0000256" key="8">
    <source>
        <dbReference type="SAM" id="Coils"/>
    </source>
</evidence>
<organism evidence="13 14">
    <name type="scientific">Marinobacter zhanjiangensis</name>
    <dbReference type="NCBI Taxonomy" id="578215"/>
    <lineage>
        <taxon>Bacteria</taxon>
        <taxon>Pseudomonadati</taxon>
        <taxon>Pseudomonadota</taxon>
        <taxon>Gammaproteobacteria</taxon>
        <taxon>Pseudomonadales</taxon>
        <taxon>Marinobacteraceae</taxon>
        <taxon>Marinobacter</taxon>
    </lineage>
</organism>
<dbReference type="CDD" id="cd16922">
    <property type="entry name" value="HATPase_EvgS-ArcB-TorS-like"/>
    <property type="match status" value="1"/>
</dbReference>
<dbReference type="InterPro" id="IPR003661">
    <property type="entry name" value="HisK_dim/P_dom"/>
</dbReference>
<dbReference type="Gene3D" id="3.40.50.2300">
    <property type="match status" value="2"/>
</dbReference>
<evidence type="ECO:0000259" key="10">
    <source>
        <dbReference type="PROSITE" id="PS50109"/>
    </source>
</evidence>
<dbReference type="Pfam" id="PF00072">
    <property type="entry name" value="Response_reg"/>
    <property type="match status" value="2"/>
</dbReference>
<evidence type="ECO:0000256" key="1">
    <source>
        <dbReference type="ARBA" id="ARBA00000085"/>
    </source>
</evidence>
<dbReference type="SMART" id="SM00388">
    <property type="entry name" value="HisKA"/>
    <property type="match status" value="1"/>
</dbReference>
<dbReference type="SMART" id="SM00387">
    <property type="entry name" value="HATPase_c"/>
    <property type="match status" value="1"/>
</dbReference>
<dbReference type="PANTHER" id="PTHR45339">
    <property type="entry name" value="HYBRID SIGNAL TRANSDUCTION HISTIDINE KINASE J"/>
    <property type="match status" value="1"/>
</dbReference>
<gene>
    <name evidence="13" type="ORF">GCM10007071_15640</name>
</gene>
<evidence type="ECO:0000256" key="4">
    <source>
        <dbReference type="ARBA" id="ARBA00022553"/>
    </source>
</evidence>
<feature type="transmembrane region" description="Helical" evidence="9">
    <location>
        <begin position="23"/>
        <end position="45"/>
    </location>
</feature>
<dbReference type="SUPFAM" id="SSF47384">
    <property type="entry name" value="Homodimeric domain of signal transducing histidine kinase"/>
    <property type="match status" value="1"/>
</dbReference>
<keyword evidence="8" id="KW-0175">Coiled coil</keyword>
<comment type="subcellular location">
    <subcellularLocation>
        <location evidence="2">Membrane</location>
    </subcellularLocation>
</comment>
<dbReference type="CDD" id="cd17546">
    <property type="entry name" value="REC_hyHK_CKI1_RcsC-like"/>
    <property type="match status" value="2"/>
</dbReference>
<feature type="domain" description="Histidine kinase" evidence="10">
    <location>
        <begin position="267"/>
        <end position="488"/>
    </location>
</feature>
<name>A0ABQ3B0B1_9GAMM</name>
<dbReference type="InterPro" id="IPR003660">
    <property type="entry name" value="HAMP_dom"/>
</dbReference>
<feature type="coiled-coil region" evidence="8">
    <location>
        <begin position="219"/>
        <end position="246"/>
    </location>
</feature>
<keyword evidence="6" id="KW-0418">Kinase</keyword>
<feature type="domain" description="Response regulatory" evidence="11">
    <location>
        <begin position="507"/>
        <end position="628"/>
    </location>
</feature>
<dbReference type="SUPFAM" id="SSF55874">
    <property type="entry name" value="ATPase domain of HSP90 chaperone/DNA topoisomerase II/histidine kinase"/>
    <property type="match status" value="1"/>
</dbReference>
<feature type="domain" description="HAMP" evidence="12">
    <location>
        <begin position="212"/>
        <end position="238"/>
    </location>
</feature>
<sequence length="793" mass="88317">MSASRVIAALTRNLSVRPLAARLLVYVLLFSLLVAVVATGLQLAGETGRRLAEIRNLQQKTAEIIEGNLSQQLWLMNFGEVDNMLDDLLSFDVIQHARVITADGREFSIGEYPEGDVISHEHPLQMSRPELVESSNLGQLVLTSSADQIQAAVRDRALVLLLFQSIIVMLGTLGLLLIVRLMLSRHLEAMADYTTRLNLDALIEPLKLNRKPPSRPDELSEMEQALNQMRERLLEETRDLRQTSRQSMDERDEAIRANHAKNLFLANLSHELRIPLQSVLGYASLLQDTRLDQEQRDYVDTLLHAAEGLSAIINDLLDISSIEAGKLELDAIEFDLRETLNDLVSMLGPRAREKGLALELRVDENLPGHLIGDPIRIRQVLLNLTSNAIRYTDSGHVLISAELLGRKDGNAQLRLSVEDTGIGIGADNLPLIFEPYVQFDARTRRQLPGAGLGLTICRQLVHLMEGHLDVESTPGEGSTFWLEVSLPEASQRAPKTRANLGKVRGRRILVADSYALSRKITLEMLSRLEVDIEAARSGAEVLAALSTAEETGTPIDAVILDGFVPDMDSDLLCRKIRENPAWEATRIFVLSANPQRGDGEHFRAAGADAFLSKALRESRLAPMLNQLFEDADRGERPFLTRFSLQAPMAPLPTPKPLPCGPMRVLLAEDNPVNRALTQRLLEKLGCRVSTATDGQQALEQWRGGHFDLIFMDCVMPELDGYEATRQLRREEQDHQLRHTPVIALTASAMEQDEERSREAGMDVFVAKPVNIDMLRAVLEQYCSENQPEAARES</sequence>
<evidence type="ECO:0000256" key="6">
    <source>
        <dbReference type="ARBA" id="ARBA00022777"/>
    </source>
</evidence>
<keyword evidence="9" id="KW-0472">Membrane</keyword>
<dbReference type="Gene3D" id="3.30.565.10">
    <property type="entry name" value="Histidine kinase-like ATPase, C-terminal domain"/>
    <property type="match status" value="1"/>
</dbReference>
<dbReference type="Proteomes" id="UP000601597">
    <property type="component" value="Unassembled WGS sequence"/>
</dbReference>
<dbReference type="Gene3D" id="1.10.287.130">
    <property type="match status" value="1"/>
</dbReference>
<evidence type="ECO:0000259" key="12">
    <source>
        <dbReference type="PROSITE" id="PS50885"/>
    </source>
</evidence>
<feature type="modified residue" description="4-aspartylphosphate" evidence="7">
    <location>
        <position position="712"/>
    </location>
</feature>
<dbReference type="InterPro" id="IPR036890">
    <property type="entry name" value="HATPase_C_sf"/>
</dbReference>
<feature type="modified residue" description="4-aspartylphosphate" evidence="7">
    <location>
        <position position="561"/>
    </location>
</feature>
<dbReference type="PRINTS" id="PR00344">
    <property type="entry name" value="BCTRLSENSOR"/>
</dbReference>
<dbReference type="InterPro" id="IPR011006">
    <property type="entry name" value="CheY-like_superfamily"/>
</dbReference>
<evidence type="ECO:0000256" key="3">
    <source>
        <dbReference type="ARBA" id="ARBA00012438"/>
    </source>
</evidence>
<dbReference type="InterPro" id="IPR001789">
    <property type="entry name" value="Sig_transdc_resp-reg_receiver"/>
</dbReference>
<evidence type="ECO:0000256" key="5">
    <source>
        <dbReference type="ARBA" id="ARBA00022679"/>
    </source>
</evidence>
<dbReference type="CDD" id="cd00082">
    <property type="entry name" value="HisKA"/>
    <property type="match status" value="1"/>
</dbReference>
<protein>
    <recommendedName>
        <fullName evidence="3">histidine kinase</fullName>
        <ecNumber evidence="3">2.7.13.3</ecNumber>
    </recommendedName>
</protein>
<comment type="caution">
    <text evidence="13">The sequence shown here is derived from an EMBL/GenBank/DDBJ whole genome shotgun (WGS) entry which is preliminary data.</text>
</comment>